<organism evidence="14 15">
    <name type="scientific">Coemansia reversa (strain ATCC 12441 / NRRL 1564)</name>
    <dbReference type="NCBI Taxonomy" id="763665"/>
    <lineage>
        <taxon>Eukaryota</taxon>
        <taxon>Fungi</taxon>
        <taxon>Fungi incertae sedis</taxon>
        <taxon>Zoopagomycota</taxon>
        <taxon>Kickxellomycotina</taxon>
        <taxon>Kickxellomycetes</taxon>
        <taxon>Kickxellales</taxon>
        <taxon>Kickxellaceae</taxon>
        <taxon>Coemansia</taxon>
    </lineage>
</organism>
<dbReference type="Proteomes" id="UP000242474">
    <property type="component" value="Unassembled WGS sequence"/>
</dbReference>
<comment type="subcellular location">
    <subcellularLocation>
        <location evidence="1">Endoplasmic reticulum membrane</location>
        <topology evidence="1">Multi-pass membrane protein</topology>
    </subcellularLocation>
</comment>
<evidence type="ECO:0000256" key="2">
    <source>
        <dbReference type="ARBA" id="ARBA00006931"/>
    </source>
</evidence>
<feature type="transmembrane region" description="Helical" evidence="10">
    <location>
        <begin position="1097"/>
        <end position="1120"/>
    </location>
</feature>
<dbReference type="GO" id="GO:0006888">
    <property type="term" value="P:endoplasmic reticulum to Golgi vesicle-mediated transport"/>
    <property type="evidence" value="ECO:0007669"/>
    <property type="project" value="TreeGrafter"/>
</dbReference>
<reference evidence="14 15" key="1">
    <citation type="journal article" date="2015" name="Genome Biol. Evol.">
        <title>Phylogenomic analyses indicate that early fungi evolved digesting cell walls of algal ancestors of land plants.</title>
        <authorList>
            <person name="Chang Y."/>
            <person name="Wang S."/>
            <person name="Sekimoto S."/>
            <person name="Aerts A.L."/>
            <person name="Choi C."/>
            <person name="Clum A."/>
            <person name="LaButti K.M."/>
            <person name="Lindquist E.A."/>
            <person name="Yee Ngan C."/>
            <person name="Ohm R.A."/>
            <person name="Salamov A.A."/>
            <person name="Grigoriev I.V."/>
            <person name="Spatafora J.W."/>
            <person name="Berbee M.L."/>
        </authorList>
    </citation>
    <scope>NUCLEOTIDE SEQUENCE [LARGE SCALE GENOMIC DNA]</scope>
    <source>
        <strain evidence="14 15">NRRL 1564</strain>
    </source>
</reference>
<keyword evidence="6 10" id="KW-0256">Endoplasmic reticulum</keyword>
<evidence type="ECO:0000256" key="11">
    <source>
        <dbReference type="SAM" id="MobiDB-lite"/>
    </source>
</evidence>
<evidence type="ECO:0000256" key="6">
    <source>
        <dbReference type="ARBA" id="ARBA00022824"/>
    </source>
</evidence>
<feature type="transmembrane region" description="Helical" evidence="10">
    <location>
        <begin position="1072"/>
        <end position="1091"/>
    </location>
</feature>
<feature type="domain" description="GPI inositol-deacylase transmembrane" evidence="13">
    <location>
        <begin position="801"/>
        <end position="1114"/>
    </location>
</feature>
<keyword evidence="9 10" id="KW-0472">Membrane</keyword>
<sequence length="1155" mass="128123">MPKGDYAHTQPTHCIVEMVVTESTCFDSPDNLKENGKSTSNAYSSRLTARQSPNTDQEDEFDDGAVAGSEDNSHLLPSNDEGVRTRDQVTLSGKQYRFTTVIGSLRAFWATIILIMVSAVLGLLAAHSYFHGQTDAPNCAMSYSRPQYIEQTEFGRSWTRYSTKYTLFLYREGGINTKDEAFRIPVLFIPGNAGSHKQVRSIASSTVSAFADMINADPTAMKNGKIGYDFFTISLNEELTALHGYSILEQADFVNDAIRYILSLYPKTRRRNKWRLGTELADPASVVVVGHSMGGVVARTVFTLPNYVAGSIQALFTLSTPHNNPTASLERHVEDVYSSINQFWRHGFHNGTLDTVSLVSIAGGNLDSMINSDYTYVGDLAPPRNSLSILTSGINDVWLSVDHQSILWCAQMARKFATMMVQVMDARQPSQLVPLDQRMGIMRRLLYSSIDDDFATRTLSESRKTSTDDYRLVSLPSSNVIELDPPAMQASLVGTDSRSENKGMLYLIALNGENTSSSGARIIQILYDPLLFTTIRQSNSAVQQTEPAFFGCKRSDGDAMRSANTGTGTGADVDVKCEVVPMAAVAKLPLKRDGDDPTKPVRALHYVEVPVIDVLQYDYFGLEVPVHFALMGFLHAAIVDRPQQQIQKPSYLWSTEIKTTTSSQAFGLRTRIRLDVPESPFFVFRAKLTLQSNNKAAHTLAPKFKPIIYQSDGRRFESKFWYDQQTVTLAIHGRGSYVSSDDIANTDTLSRATAWDGIFVDIWADAGHFTGLEVVLSVDWYSSLNRTVKRYDMALLALSFVWACLLVQHQLRAWNGQAAIFPSSLAAIESLIRNGTLAVVLGLGMLTPILQELIAYMLRQMWMPATQAMWNNLFMGVRGSGWTLSLVPAMLVLVSLGFVALQALVLTIVCGLGSRLFAFMARWRGYKATDQNTSKKSTHYAAVPAVLATLVFVAFVSTAVPYQFAFVIIYLAQLITATRTMALAQVTDDAGTHQLGNYQLGLLLFWTNSLPYCAPELLVWVRNLSVLWFEDAPADHNLVNMAGFFALRMVSAHRIVPRLISNGALPSRMSWWLHTATYTILGAAVAYSWIFSIRRPYILYSIANAVSAWLAAIHLIDLALRLCSMPIRSSNCCSEADIAMEEIDSTPDQLNRKLR</sequence>
<feature type="compositionally biased region" description="Polar residues" evidence="11">
    <location>
        <begin position="37"/>
        <end position="55"/>
    </location>
</feature>
<comment type="similarity">
    <text evidence="2 10">Belongs to the GPI inositol-deacylase family.</text>
</comment>
<dbReference type="EMBL" id="KZ303487">
    <property type="protein sequence ID" value="PIA19266.1"/>
    <property type="molecule type" value="Genomic_DNA"/>
</dbReference>
<evidence type="ECO:0000256" key="5">
    <source>
        <dbReference type="ARBA" id="ARBA00022801"/>
    </source>
</evidence>
<evidence type="ECO:0000256" key="10">
    <source>
        <dbReference type="RuleBase" id="RU365011"/>
    </source>
</evidence>
<protein>
    <recommendedName>
        <fullName evidence="10">GPI inositol-deacylase</fullName>
        <ecNumber evidence="10">3.1.-.-</ecNumber>
    </recommendedName>
</protein>
<dbReference type="GO" id="GO:0006505">
    <property type="term" value="P:GPI anchor metabolic process"/>
    <property type="evidence" value="ECO:0007669"/>
    <property type="project" value="TreeGrafter"/>
</dbReference>
<proteinExistence type="inferred from homology"/>
<dbReference type="AlphaFoldDB" id="A0A2G5BJS9"/>
<dbReference type="EC" id="3.1.-.-" evidence="10"/>
<feature type="transmembrane region" description="Helical" evidence="10">
    <location>
        <begin position="870"/>
        <end position="893"/>
    </location>
</feature>
<dbReference type="GO" id="GO:0005789">
    <property type="term" value="C:endoplasmic reticulum membrane"/>
    <property type="evidence" value="ECO:0007669"/>
    <property type="project" value="UniProtKB-SubCell"/>
</dbReference>
<evidence type="ECO:0000259" key="12">
    <source>
        <dbReference type="Pfam" id="PF07819"/>
    </source>
</evidence>
<name>A0A2G5BJS9_COERN</name>
<feature type="region of interest" description="Disordered" evidence="11">
    <location>
        <begin position="28"/>
        <end position="84"/>
    </location>
</feature>
<evidence type="ECO:0000259" key="13">
    <source>
        <dbReference type="Pfam" id="PF25140"/>
    </source>
</evidence>
<comment type="function">
    <text evidence="10">Involved in inositol deacylation of GPI-anchored proteins which plays important roles in the quality control and ER-associated degradation of GPI-anchored proteins.</text>
</comment>
<keyword evidence="15" id="KW-1185">Reference proteome</keyword>
<dbReference type="STRING" id="763665.A0A2G5BJS9"/>
<dbReference type="InterPro" id="IPR039529">
    <property type="entry name" value="PGAP1/BST1"/>
</dbReference>
<evidence type="ECO:0000256" key="9">
    <source>
        <dbReference type="ARBA" id="ARBA00023136"/>
    </source>
</evidence>
<gene>
    <name evidence="14" type="ORF">COEREDRAFT_79220</name>
</gene>
<feature type="transmembrane region" description="Helical" evidence="10">
    <location>
        <begin position="831"/>
        <end position="858"/>
    </location>
</feature>
<dbReference type="PANTHER" id="PTHR15495">
    <property type="entry name" value="NEGATIVE REGULATOR OF VESICLE FORMATION-RELATED"/>
    <property type="match status" value="1"/>
</dbReference>
<feature type="transmembrane region" description="Helical" evidence="10">
    <location>
        <begin position="107"/>
        <end position="130"/>
    </location>
</feature>
<keyword evidence="5 10" id="KW-0378">Hydrolase</keyword>
<evidence type="ECO:0000256" key="3">
    <source>
        <dbReference type="ARBA" id="ARBA00022448"/>
    </source>
</evidence>
<accession>A0A2G5BJS9</accession>
<evidence type="ECO:0000313" key="14">
    <source>
        <dbReference type="EMBL" id="PIA19266.1"/>
    </source>
</evidence>
<dbReference type="InterPro" id="IPR012908">
    <property type="entry name" value="PGAP1-ab_dom-like"/>
</dbReference>
<evidence type="ECO:0000256" key="4">
    <source>
        <dbReference type="ARBA" id="ARBA00022692"/>
    </source>
</evidence>
<feature type="transmembrane region" description="Helical" evidence="10">
    <location>
        <begin position="899"/>
        <end position="918"/>
    </location>
</feature>
<feature type="domain" description="GPI inositol-deacylase PGAP1-like alpha/beta" evidence="12">
    <location>
        <begin position="184"/>
        <end position="422"/>
    </location>
</feature>
<dbReference type="InterPro" id="IPR056824">
    <property type="entry name" value="PGAP1_TMD"/>
</dbReference>
<dbReference type="GO" id="GO:0050185">
    <property type="term" value="F:phosphatidylinositol deacylase activity"/>
    <property type="evidence" value="ECO:0007669"/>
    <property type="project" value="TreeGrafter"/>
</dbReference>
<dbReference type="Pfam" id="PF07819">
    <property type="entry name" value="PGAP1"/>
    <property type="match status" value="1"/>
</dbReference>
<keyword evidence="8 10" id="KW-1133">Transmembrane helix</keyword>
<dbReference type="InterPro" id="IPR029058">
    <property type="entry name" value="AB_hydrolase_fold"/>
</dbReference>
<dbReference type="PANTHER" id="PTHR15495:SF7">
    <property type="entry name" value="GPI INOSITOL-DEACYLASE"/>
    <property type="match status" value="1"/>
</dbReference>
<dbReference type="Pfam" id="PF25140">
    <property type="entry name" value="PGAP1_TMD"/>
    <property type="match status" value="1"/>
</dbReference>
<dbReference type="Gene3D" id="3.40.50.1820">
    <property type="entry name" value="alpha/beta hydrolase"/>
    <property type="match status" value="1"/>
</dbReference>
<feature type="transmembrane region" description="Helical" evidence="10">
    <location>
        <begin position="939"/>
        <end position="958"/>
    </location>
</feature>
<evidence type="ECO:0000256" key="1">
    <source>
        <dbReference type="ARBA" id="ARBA00004477"/>
    </source>
</evidence>
<keyword evidence="3 10" id="KW-0813">Transport</keyword>
<dbReference type="OrthoDB" id="348976at2759"/>
<dbReference type="SUPFAM" id="SSF53474">
    <property type="entry name" value="alpha/beta-Hydrolases"/>
    <property type="match status" value="1"/>
</dbReference>
<keyword evidence="7 10" id="KW-0653">Protein transport</keyword>
<evidence type="ECO:0000256" key="7">
    <source>
        <dbReference type="ARBA" id="ARBA00022927"/>
    </source>
</evidence>
<evidence type="ECO:0000256" key="8">
    <source>
        <dbReference type="ARBA" id="ARBA00022989"/>
    </source>
</evidence>
<evidence type="ECO:0000313" key="15">
    <source>
        <dbReference type="Proteomes" id="UP000242474"/>
    </source>
</evidence>
<dbReference type="GO" id="GO:0015031">
    <property type="term" value="P:protein transport"/>
    <property type="evidence" value="ECO:0007669"/>
    <property type="project" value="UniProtKB-KW"/>
</dbReference>
<keyword evidence="4 10" id="KW-0812">Transmembrane</keyword>